<dbReference type="Gene3D" id="3.30.720.50">
    <property type="match status" value="1"/>
</dbReference>
<dbReference type="InterPro" id="IPR018123">
    <property type="entry name" value="WWE-dom_subgr"/>
</dbReference>
<dbReference type="InterPro" id="IPR037197">
    <property type="entry name" value="WWE_dom_sf"/>
</dbReference>
<evidence type="ECO:0000256" key="1">
    <source>
        <dbReference type="SAM" id="MobiDB-lite"/>
    </source>
</evidence>
<dbReference type="Proteomes" id="UP000287033">
    <property type="component" value="Unassembled WGS sequence"/>
</dbReference>
<dbReference type="OrthoDB" id="2449614at2759"/>
<dbReference type="STRING" id="137246.A0A401TKB7"/>
<feature type="domain" description="WWE" evidence="2">
    <location>
        <begin position="15"/>
        <end position="105"/>
    </location>
</feature>
<evidence type="ECO:0000259" key="2">
    <source>
        <dbReference type="PROSITE" id="PS50918"/>
    </source>
</evidence>
<protein>
    <recommendedName>
        <fullName evidence="2">WWE domain-containing protein</fullName>
    </recommendedName>
</protein>
<gene>
    <name evidence="3" type="ORF">chiPu_0027125</name>
</gene>
<dbReference type="EMBL" id="BEZZ01095699">
    <property type="protein sequence ID" value="GCC43085.1"/>
    <property type="molecule type" value="Genomic_DNA"/>
</dbReference>
<dbReference type="GO" id="GO:0008270">
    <property type="term" value="F:zinc ion binding"/>
    <property type="evidence" value="ECO:0007669"/>
    <property type="project" value="InterPro"/>
</dbReference>
<feature type="region of interest" description="Disordered" evidence="1">
    <location>
        <begin position="1"/>
        <end position="20"/>
    </location>
</feature>
<feature type="non-terminal residue" evidence="3">
    <location>
        <position position="106"/>
    </location>
</feature>
<proteinExistence type="predicted"/>
<reference evidence="3 4" key="1">
    <citation type="journal article" date="2018" name="Nat. Ecol. Evol.">
        <title>Shark genomes provide insights into elasmobranch evolution and the origin of vertebrates.</title>
        <authorList>
            <person name="Hara Y"/>
            <person name="Yamaguchi K"/>
            <person name="Onimaru K"/>
            <person name="Kadota M"/>
            <person name="Koyanagi M"/>
            <person name="Keeley SD"/>
            <person name="Tatsumi K"/>
            <person name="Tanaka K"/>
            <person name="Motone F"/>
            <person name="Kageyama Y"/>
            <person name="Nozu R"/>
            <person name="Adachi N"/>
            <person name="Nishimura O"/>
            <person name="Nakagawa R"/>
            <person name="Tanegashima C"/>
            <person name="Kiyatake I"/>
            <person name="Matsumoto R"/>
            <person name="Murakumo K"/>
            <person name="Nishida K"/>
            <person name="Terakita A"/>
            <person name="Kuratani S"/>
            <person name="Sato K"/>
            <person name="Hyodo S Kuraku.S."/>
        </authorList>
    </citation>
    <scope>NUCLEOTIDE SEQUENCE [LARGE SCALE GENOMIC DNA]</scope>
</reference>
<dbReference type="GO" id="GO:0016567">
    <property type="term" value="P:protein ubiquitination"/>
    <property type="evidence" value="ECO:0007669"/>
    <property type="project" value="UniProtKB-UniPathway"/>
</dbReference>
<dbReference type="UniPathway" id="UPA00143"/>
<keyword evidence="4" id="KW-1185">Reference proteome</keyword>
<organism evidence="3 4">
    <name type="scientific">Chiloscyllium punctatum</name>
    <name type="common">Brownbanded bambooshark</name>
    <name type="synonym">Hemiscyllium punctatum</name>
    <dbReference type="NCBI Taxonomy" id="137246"/>
    <lineage>
        <taxon>Eukaryota</taxon>
        <taxon>Metazoa</taxon>
        <taxon>Chordata</taxon>
        <taxon>Craniata</taxon>
        <taxon>Vertebrata</taxon>
        <taxon>Chondrichthyes</taxon>
        <taxon>Elasmobranchii</taxon>
        <taxon>Galeomorphii</taxon>
        <taxon>Galeoidea</taxon>
        <taxon>Orectolobiformes</taxon>
        <taxon>Hemiscylliidae</taxon>
        <taxon>Chiloscyllium</taxon>
    </lineage>
</organism>
<dbReference type="PROSITE" id="PS50918">
    <property type="entry name" value="WWE"/>
    <property type="match status" value="1"/>
</dbReference>
<accession>A0A401TKB7</accession>
<dbReference type="SMART" id="SM00678">
    <property type="entry name" value="WWE"/>
    <property type="match status" value="1"/>
</dbReference>
<dbReference type="OMA" id="VICAYPN"/>
<comment type="caution">
    <text evidence="3">The sequence shown here is derived from an EMBL/GenBank/DDBJ whole genome shotgun (WGS) entry which is preliminary data.</text>
</comment>
<evidence type="ECO:0000313" key="4">
    <source>
        <dbReference type="Proteomes" id="UP000287033"/>
    </source>
</evidence>
<dbReference type="AlphaFoldDB" id="A0A401TKB7"/>
<name>A0A401TKB7_CHIPU</name>
<sequence length="106" mass="11548">MGEGTGTGSSSGMTTVPGESTAPYYSVVWEWLNEHGRWRPYNAAVCQHIERLLHTGTGTGRDRGRGNARGALVLGSLEPRLSPYIIDLQSMQQFRQDTGNRGIGRG</sequence>
<evidence type="ECO:0000313" key="3">
    <source>
        <dbReference type="EMBL" id="GCC43085.1"/>
    </source>
</evidence>
<dbReference type="InterPro" id="IPR004170">
    <property type="entry name" value="WWE_dom"/>
</dbReference>
<dbReference type="SUPFAM" id="SSF117839">
    <property type="entry name" value="WWE domain"/>
    <property type="match status" value="1"/>
</dbReference>
<dbReference type="Pfam" id="PF02825">
    <property type="entry name" value="WWE"/>
    <property type="match status" value="1"/>
</dbReference>